<keyword evidence="5" id="KW-1185">Reference proteome</keyword>
<dbReference type="EMBL" id="CP023671">
    <property type="protein sequence ID" value="AYE33942.1"/>
    <property type="molecule type" value="Genomic_DNA"/>
</dbReference>
<evidence type="ECO:0000313" key="5">
    <source>
        <dbReference type="Proteomes" id="UP001055437"/>
    </source>
</evidence>
<dbReference type="InterPro" id="IPR036412">
    <property type="entry name" value="HAD-like_sf"/>
</dbReference>
<dbReference type="Proteomes" id="UP001055437">
    <property type="component" value="Chromosome"/>
</dbReference>
<dbReference type="KEGG" id="csep:CP523_05355"/>
<dbReference type="GeneID" id="303560107"/>
<sequence length="264" mass="30662">MENIYFITDLDRTIIHSKHKGYKCVEMMGEKEITYMTDSAYEKLMELLEHKNLKFIPCTMRNINQTLRVNFIKEYNPEIIICTNGAEIYINGSLDLHWDKKMKSIVNHNELLNNIKYLNNMKEKLKGKINIIEVRNIENFYITVKCASSEDATKFYKEIKDSFSSEVKVIKIKAKIFIINKKINKLKALDYIVDKYGIKHLITSGDSEVDKGFTTRGISILPKHSSFKNENSIITNDSNIKATEEILSEVEKIIFNVTENVKIS</sequence>
<dbReference type="InterPro" id="IPR006380">
    <property type="entry name" value="SPP-like_dom"/>
</dbReference>
<dbReference type="SUPFAM" id="SSF56784">
    <property type="entry name" value="HAD-like"/>
    <property type="match status" value="1"/>
</dbReference>
<dbReference type="GO" id="GO:0016787">
    <property type="term" value="F:hydrolase activity"/>
    <property type="evidence" value="ECO:0007669"/>
    <property type="project" value="UniProtKB-KW"/>
</dbReference>
<feature type="domain" description="Sucrose phosphatase-like" evidence="1">
    <location>
        <begin position="6"/>
        <end position="214"/>
    </location>
</feature>
<gene>
    <name evidence="2" type="ORF">CP523_05355</name>
    <name evidence="3" type="ORF">NH397_13605</name>
</gene>
<name>A0A9N7PKE3_CLOSE</name>
<reference evidence="2 4" key="1">
    <citation type="submission" date="2017-09" db="EMBL/GenBank/DDBJ databases">
        <authorList>
            <person name="Thomas P."/>
            <person name="Seyboldt C."/>
        </authorList>
    </citation>
    <scope>NUCLEOTIDE SEQUENCE [LARGE SCALE GENOMIC DNA]</scope>
    <source>
        <strain evidence="2 4">DSM 7534</strain>
    </source>
</reference>
<evidence type="ECO:0000313" key="3">
    <source>
        <dbReference type="EMBL" id="USS00505.1"/>
    </source>
</evidence>
<evidence type="ECO:0000259" key="1">
    <source>
        <dbReference type="Pfam" id="PF05116"/>
    </source>
</evidence>
<organism evidence="2 4">
    <name type="scientific">Clostridium septicum</name>
    <dbReference type="NCBI Taxonomy" id="1504"/>
    <lineage>
        <taxon>Bacteria</taxon>
        <taxon>Bacillati</taxon>
        <taxon>Bacillota</taxon>
        <taxon>Clostridia</taxon>
        <taxon>Eubacteriales</taxon>
        <taxon>Clostridiaceae</taxon>
        <taxon>Clostridium</taxon>
    </lineage>
</organism>
<reference evidence="3" key="2">
    <citation type="submission" date="2022-06" db="EMBL/GenBank/DDBJ databases">
        <authorList>
            <person name="Holder M.E."/>
            <person name="Ajami N.J."/>
            <person name="Petrosino J.F."/>
        </authorList>
    </citation>
    <scope>NUCLEOTIDE SEQUENCE</scope>
    <source>
        <strain evidence="3">RMA 8861</strain>
    </source>
</reference>
<evidence type="ECO:0000313" key="4">
    <source>
        <dbReference type="Proteomes" id="UP000280586"/>
    </source>
</evidence>
<accession>A0A9N7PKE3</accession>
<dbReference type="Gene3D" id="3.40.50.1000">
    <property type="entry name" value="HAD superfamily/HAD-like"/>
    <property type="match status" value="1"/>
</dbReference>
<protein>
    <submittedName>
        <fullName evidence="3">HAD family hydrolase</fullName>
    </submittedName>
    <submittedName>
        <fullName evidence="2">Haloacid dehalogenase</fullName>
    </submittedName>
</protein>
<dbReference type="AlphaFoldDB" id="A0A9N7PKE3"/>
<dbReference type="EMBL" id="CP099799">
    <property type="protein sequence ID" value="USS00505.1"/>
    <property type="molecule type" value="Genomic_DNA"/>
</dbReference>
<dbReference type="Pfam" id="PF05116">
    <property type="entry name" value="S6PP"/>
    <property type="match status" value="1"/>
</dbReference>
<dbReference type="RefSeq" id="WP_120140615.1">
    <property type="nucleotide sequence ID" value="NZ_CP023671.1"/>
</dbReference>
<evidence type="ECO:0000313" key="2">
    <source>
        <dbReference type="EMBL" id="AYE33942.1"/>
    </source>
</evidence>
<dbReference type="InterPro" id="IPR023214">
    <property type="entry name" value="HAD_sf"/>
</dbReference>
<dbReference type="Proteomes" id="UP000280586">
    <property type="component" value="Chromosome"/>
</dbReference>
<proteinExistence type="predicted"/>
<keyword evidence="3" id="KW-0378">Hydrolase</keyword>